<gene>
    <name evidence="3" type="ORF">ACFPQ5_23555</name>
</gene>
<evidence type="ECO:0008006" key="5">
    <source>
        <dbReference type="Google" id="ProtNLM"/>
    </source>
</evidence>
<comment type="caution">
    <text evidence="3">The sequence shown here is derived from an EMBL/GenBank/DDBJ whole genome shotgun (WGS) entry which is preliminary data.</text>
</comment>
<keyword evidence="4" id="KW-1185">Reference proteome</keyword>
<protein>
    <recommendedName>
        <fullName evidence="5">CcoQ/FixQ family Cbb3-type cytochrome c oxidase assembly chaperone</fullName>
    </recommendedName>
</protein>
<evidence type="ECO:0000313" key="4">
    <source>
        <dbReference type="Proteomes" id="UP001596101"/>
    </source>
</evidence>
<dbReference type="Proteomes" id="UP001596101">
    <property type="component" value="Unassembled WGS sequence"/>
</dbReference>
<evidence type="ECO:0000256" key="2">
    <source>
        <dbReference type="SAM" id="Phobius"/>
    </source>
</evidence>
<dbReference type="EMBL" id="JBHSMR010000015">
    <property type="protein sequence ID" value="MFC5481182.1"/>
    <property type="molecule type" value="Genomic_DNA"/>
</dbReference>
<evidence type="ECO:0000256" key="1">
    <source>
        <dbReference type="SAM" id="MobiDB-lite"/>
    </source>
</evidence>
<organism evidence="3 4">
    <name type="scientific">Massilia suwonensis</name>
    <dbReference type="NCBI Taxonomy" id="648895"/>
    <lineage>
        <taxon>Bacteria</taxon>
        <taxon>Pseudomonadati</taxon>
        <taxon>Pseudomonadota</taxon>
        <taxon>Betaproteobacteria</taxon>
        <taxon>Burkholderiales</taxon>
        <taxon>Oxalobacteraceae</taxon>
        <taxon>Telluria group</taxon>
        <taxon>Massilia</taxon>
    </lineage>
</organism>
<keyword evidence="2" id="KW-1133">Transmembrane helix</keyword>
<accession>A0ABW0MV51</accession>
<proteinExistence type="predicted"/>
<keyword evidence="2" id="KW-0812">Transmembrane</keyword>
<feature type="region of interest" description="Disordered" evidence="1">
    <location>
        <begin position="29"/>
        <end position="48"/>
    </location>
</feature>
<sequence length="48" mass="5921">MWILMLEAGVAFFLLVFIVWWTMFHGRPETRKRPLREERESKSEPRQD</sequence>
<evidence type="ECO:0000313" key="3">
    <source>
        <dbReference type="EMBL" id="MFC5481182.1"/>
    </source>
</evidence>
<feature type="transmembrane region" description="Helical" evidence="2">
    <location>
        <begin position="6"/>
        <end position="24"/>
    </location>
</feature>
<reference evidence="4" key="1">
    <citation type="journal article" date="2019" name="Int. J. Syst. Evol. Microbiol.">
        <title>The Global Catalogue of Microorganisms (GCM) 10K type strain sequencing project: providing services to taxonomists for standard genome sequencing and annotation.</title>
        <authorList>
            <consortium name="The Broad Institute Genomics Platform"/>
            <consortium name="The Broad Institute Genome Sequencing Center for Infectious Disease"/>
            <person name="Wu L."/>
            <person name="Ma J."/>
        </authorList>
    </citation>
    <scope>NUCLEOTIDE SEQUENCE [LARGE SCALE GENOMIC DNA]</scope>
    <source>
        <strain evidence="4">CCUG 43111</strain>
    </source>
</reference>
<keyword evidence="2" id="KW-0472">Membrane</keyword>
<name>A0ABW0MV51_9BURK</name>
<dbReference type="RefSeq" id="WP_379761421.1">
    <property type="nucleotide sequence ID" value="NZ_JBHSMR010000015.1"/>
</dbReference>